<dbReference type="PANTHER" id="PTHR43491:SF2">
    <property type="entry name" value="UDP-N-ACETYL-D-MANNOSAMINE DEHYDROGENASE"/>
    <property type="match status" value="1"/>
</dbReference>
<dbReference type="InterPro" id="IPR008927">
    <property type="entry name" value="6-PGluconate_DH-like_C_sf"/>
</dbReference>
<keyword evidence="7" id="KW-1185">Reference proteome</keyword>
<evidence type="ECO:0000256" key="2">
    <source>
        <dbReference type="ARBA" id="ARBA00023002"/>
    </source>
</evidence>
<dbReference type="InterPro" id="IPR036220">
    <property type="entry name" value="UDP-Glc/GDP-Man_DH_C_sf"/>
</dbReference>
<keyword evidence="2" id="KW-0560">Oxidoreductase</keyword>
<dbReference type="PIRSF" id="PIRSF500136">
    <property type="entry name" value="UDP_ManNAc_DH"/>
    <property type="match status" value="1"/>
</dbReference>
<dbReference type="SUPFAM" id="SSF48179">
    <property type="entry name" value="6-phosphogluconate dehydrogenase C-terminal domain-like"/>
    <property type="match status" value="1"/>
</dbReference>
<gene>
    <name evidence="6" type="ORF">O3P16_07100</name>
</gene>
<dbReference type="InterPro" id="IPR028359">
    <property type="entry name" value="UDP_ManNAc/GlcNAc_DH"/>
</dbReference>
<proteinExistence type="inferred from homology"/>
<dbReference type="Pfam" id="PF03720">
    <property type="entry name" value="UDPG_MGDP_dh_C"/>
    <property type="match status" value="1"/>
</dbReference>
<dbReference type="InterPro" id="IPR014027">
    <property type="entry name" value="UDP-Glc/GDP-Man_DH_C"/>
</dbReference>
<evidence type="ECO:0000313" key="6">
    <source>
        <dbReference type="EMBL" id="MDA3614569.1"/>
    </source>
</evidence>
<dbReference type="SMART" id="SM00984">
    <property type="entry name" value="UDPG_MGDP_dh_C"/>
    <property type="match status" value="1"/>
</dbReference>
<evidence type="ECO:0000256" key="1">
    <source>
        <dbReference type="ARBA" id="ARBA00006601"/>
    </source>
</evidence>
<dbReference type="Proteomes" id="UP001210231">
    <property type="component" value="Unassembled WGS sequence"/>
</dbReference>
<dbReference type="InterPro" id="IPR001732">
    <property type="entry name" value="UDP-Glc/GDP-Man_DH_N"/>
</dbReference>
<dbReference type="Gene3D" id="3.40.50.720">
    <property type="entry name" value="NAD(P)-binding Rossmann-like Domain"/>
    <property type="match status" value="2"/>
</dbReference>
<dbReference type="SUPFAM" id="SSF52413">
    <property type="entry name" value="UDP-glucose/GDP-mannose dehydrogenase C-terminal domain"/>
    <property type="match status" value="1"/>
</dbReference>
<evidence type="ECO:0000256" key="4">
    <source>
        <dbReference type="PIRNR" id="PIRNR000124"/>
    </source>
</evidence>
<dbReference type="Pfam" id="PF00984">
    <property type="entry name" value="UDPG_MGDP_dh"/>
    <property type="match status" value="1"/>
</dbReference>
<name>A0ABT4UIB3_9BACT</name>
<dbReference type="SUPFAM" id="SSF51735">
    <property type="entry name" value="NAD(P)-binding Rossmann-fold domains"/>
    <property type="match status" value="1"/>
</dbReference>
<dbReference type="RefSeq" id="WP_407030894.1">
    <property type="nucleotide sequence ID" value="NZ_JAQGEF010000006.1"/>
</dbReference>
<dbReference type="InterPro" id="IPR014026">
    <property type="entry name" value="UDP-Glc/GDP-Man_DH_dimer"/>
</dbReference>
<dbReference type="NCBIfam" id="TIGR03026">
    <property type="entry name" value="NDP-sugDHase"/>
    <property type="match status" value="1"/>
</dbReference>
<dbReference type="EMBL" id="JAQGEF010000006">
    <property type="protein sequence ID" value="MDA3614569.1"/>
    <property type="molecule type" value="Genomic_DNA"/>
</dbReference>
<protein>
    <submittedName>
        <fullName evidence="6">Nucleotide sugar dehydrogenase</fullName>
    </submittedName>
</protein>
<dbReference type="Pfam" id="PF03721">
    <property type="entry name" value="UDPG_MGDP_dh_N"/>
    <property type="match status" value="1"/>
</dbReference>
<keyword evidence="3" id="KW-0520">NAD</keyword>
<feature type="domain" description="UDP-glucose/GDP-mannose dehydrogenase C-terminal" evidence="5">
    <location>
        <begin position="322"/>
        <end position="421"/>
    </location>
</feature>
<organism evidence="6 7">
    <name type="scientific">Polluticaenibacter yanchengensis</name>
    <dbReference type="NCBI Taxonomy" id="3014562"/>
    <lineage>
        <taxon>Bacteria</taxon>
        <taxon>Pseudomonadati</taxon>
        <taxon>Bacteroidota</taxon>
        <taxon>Chitinophagia</taxon>
        <taxon>Chitinophagales</taxon>
        <taxon>Chitinophagaceae</taxon>
        <taxon>Polluticaenibacter</taxon>
    </lineage>
</organism>
<dbReference type="InterPro" id="IPR036291">
    <property type="entry name" value="NAD(P)-bd_dom_sf"/>
</dbReference>
<comment type="similarity">
    <text evidence="1 4">Belongs to the UDP-glucose/GDP-mannose dehydrogenase family.</text>
</comment>
<accession>A0ABT4UIB3</accession>
<evidence type="ECO:0000259" key="5">
    <source>
        <dbReference type="SMART" id="SM00984"/>
    </source>
</evidence>
<dbReference type="InterPro" id="IPR017476">
    <property type="entry name" value="UDP-Glc/GDP-Man"/>
</dbReference>
<evidence type="ECO:0000313" key="7">
    <source>
        <dbReference type="Proteomes" id="UP001210231"/>
    </source>
</evidence>
<reference evidence="6 7" key="1">
    <citation type="submission" date="2022-12" db="EMBL/GenBank/DDBJ databases">
        <title>Chitinophagaceae gen. sp. nov., a new member of the family Chitinophagaceae, isolated from soil in a chemical factory.</title>
        <authorList>
            <person name="Ke Z."/>
        </authorList>
    </citation>
    <scope>NUCLEOTIDE SEQUENCE [LARGE SCALE GENOMIC DNA]</scope>
    <source>
        <strain evidence="6 7">LY-5</strain>
    </source>
</reference>
<dbReference type="PIRSF" id="PIRSF000124">
    <property type="entry name" value="UDPglc_GDPman_dh"/>
    <property type="match status" value="1"/>
</dbReference>
<dbReference type="PANTHER" id="PTHR43491">
    <property type="entry name" value="UDP-N-ACETYL-D-MANNOSAMINE DEHYDROGENASE"/>
    <property type="match status" value="1"/>
</dbReference>
<evidence type="ECO:0000256" key="3">
    <source>
        <dbReference type="ARBA" id="ARBA00023027"/>
    </source>
</evidence>
<comment type="caution">
    <text evidence="6">The sequence shown here is derived from an EMBL/GenBank/DDBJ whole genome shotgun (WGS) entry which is preliminary data.</text>
</comment>
<sequence>MKIYQQLIDNQEKLAVIGLGYVGLPIALEFSRKISVIGFDINQQRVELMKNKVDPSNELESSAFDNCNIEFTSDLEDLKKAKFYVVAVPTPVDEHNVPDLKPVLAASRTIGKVIKKGDYVVFESTVYPGCTEEDCLPVIEEISGLKLGIDFKLGYSPERINPGDKVHTLQNVVKVASGSDAESLEEIAKTYELVVTAGVHRASSIKVAEAAKIIENTQRDVNIALMNELSIIFDKMGINTYEVLEAAGTKWNFLKFFPGLVGGHCIGVDPYYLTYKAAELGYGSKVILSGRNINDGMAAYVANKVVQHIIQNTENVKNARILVMGATFKENVSDIRNSKVADVVKELRNFKLHVDVVDPFASSAELMHEYGFGLVEEPTGKYDAVIVTVMHHQYNDLNDEYFKALLNENGLVADLKGSFRSKVASNTYWSL</sequence>